<dbReference type="GO" id="GO:0061504">
    <property type="term" value="P:cyclic threonylcarbamoyladenosine biosynthetic process"/>
    <property type="evidence" value="ECO:0007669"/>
    <property type="project" value="TreeGrafter"/>
</dbReference>
<dbReference type="Proteomes" id="UP000778951">
    <property type="component" value="Unassembled WGS sequence"/>
</dbReference>
<dbReference type="Pfam" id="PF00899">
    <property type="entry name" value="ThiF"/>
    <property type="match status" value="1"/>
</dbReference>
<dbReference type="InterPro" id="IPR035985">
    <property type="entry name" value="Ubiquitin-activating_enz"/>
</dbReference>
<accession>A0A968KUL9</accession>
<evidence type="ECO:0000259" key="1">
    <source>
        <dbReference type="Pfam" id="PF00899"/>
    </source>
</evidence>
<dbReference type="PANTHER" id="PTHR43267:SF1">
    <property type="entry name" value="TRNA THREONYLCARBAMOYLADENOSINE DEHYDRATASE"/>
    <property type="match status" value="1"/>
</dbReference>
<comment type="caution">
    <text evidence="2">The sequence shown here is derived from an EMBL/GenBank/DDBJ whole genome shotgun (WGS) entry which is preliminary data.</text>
</comment>
<sequence length="254" mass="27956">MGYYHCEDKGFSFVSLLEEDSRSSLLFGEEELAKIQSAFVAVIGLGGVGGYACEVLVRLGVKKLLIIDGDIITRSNINRQIITSQENIGKSKAEEFRERASKIRPDLEIIAIQEVMHKDNISMILGNYNLDLILDAIDSVGSKAHLIHYAKTHDIEIVSALGAAQRTHPHDFHVVDLFSTYQDPLARALRTAVKKLGIYRNVKAIFSKEIPTKSPHDVPKQLGEKSLGSYVASVMVAGALLADTGIQLLLKRSN</sequence>
<organism evidence="2 3">
    <name type="scientific">Entomospira culicis</name>
    <dbReference type="NCBI Taxonomy" id="2719989"/>
    <lineage>
        <taxon>Bacteria</taxon>
        <taxon>Pseudomonadati</taxon>
        <taxon>Spirochaetota</taxon>
        <taxon>Spirochaetia</taxon>
        <taxon>Spirochaetales</taxon>
        <taxon>Spirochaetaceae</taxon>
        <taxon>Entomospira</taxon>
    </lineage>
</organism>
<dbReference type="EMBL" id="JAATLM010000001">
    <property type="protein sequence ID" value="NIZ69260.1"/>
    <property type="molecule type" value="Genomic_DNA"/>
</dbReference>
<keyword evidence="3" id="KW-1185">Reference proteome</keyword>
<reference evidence="2" key="1">
    <citation type="submission" date="2020-03" db="EMBL/GenBank/DDBJ databases">
        <title>Spirochaetal bacteria isolated from arthropods constitute a novel genus Entomospira genus novum within the order Spirochaetales.</title>
        <authorList>
            <person name="Grana-Miraglia L."/>
            <person name="Sikutova S."/>
            <person name="Fingerle V."/>
            <person name="Sing A."/>
            <person name="Castillo-Ramirez S."/>
            <person name="Margos G."/>
            <person name="Rudolf I."/>
        </authorList>
    </citation>
    <scope>NUCLEOTIDE SEQUENCE</scope>
    <source>
        <strain evidence="2">BR149</strain>
    </source>
</reference>
<gene>
    <name evidence="2" type="ORF">HCT48_03405</name>
</gene>
<dbReference type="GO" id="GO:0061503">
    <property type="term" value="F:tRNA threonylcarbamoyladenosine dehydratase"/>
    <property type="evidence" value="ECO:0007669"/>
    <property type="project" value="TreeGrafter"/>
</dbReference>
<dbReference type="RefSeq" id="WP_167695354.1">
    <property type="nucleotide sequence ID" value="NZ_CP118181.1"/>
</dbReference>
<evidence type="ECO:0000313" key="3">
    <source>
        <dbReference type="Proteomes" id="UP000778951"/>
    </source>
</evidence>
<proteinExistence type="predicted"/>
<dbReference type="InterPro" id="IPR045886">
    <property type="entry name" value="ThiF/MoeB/HesA"/>
</dbReference>
<name>A0A968KUL9_9SPIO</name>
<protein>
    <submittedName>
        <fullName evidence="2">tRNA threonylcarbamoyladenosine dehydratase</fullName>
    </submittedName>
</protein>
<evidence type="ECO:0000313" key="2">
    <source>
        <dbReference type="EMBL" id="NIZ69260.1"/>
    </source>
</evidence>
<dbReference type="InterPro" id="IPR000594">
    <property type="entry name" value="ThiF_NAD_FAD-bd"/>
</dbReference>
<dbReference type="GO" id="GO:0008641">
    <property type="term" value="F:ubiquitin-like modifier activating enzyme activity"/>
    <property type="evidence" value="ECO:0007669"/>
    <property type="project" value="InterPro"/>
</dbReference>
<dbReference type="AlphaFoldDB" id="A0A968KUL9"/>
<feature type="domain" description="THIF-type NAD/FAD binding fold" evidence="1">
    <location>
        <begin position="25"/>
        <end position="251"/>
    </location>
</feature>
<dbReference type="Gene3D" id="3.40.50.720">
    <property type="entry name" value="NAD(P)-binding Rossmann-like Domain"/>
    <property type="match status" value="1"/>
</dbReference>
<dbReference type="PANTHER" id="PTHR43267">
    <property type="entry name" value="TRNA THREONYLCARBAMOYLADENOSINE DEHYDRATASE"/>
    <property type="match status" value="1"/>
</dbReference>
<dbReference type="SUPFAM" id="SSF69572">
    <property type="entry name" value="Activating enzymes of the ubiquitin-like proteins"/>
    <property type="match status" value="1"/>
</dbReference>